<evidence type="ECO:0000313" key="2">
    <source>
        <dbReference type="Proteomes" id="UP000269396"/>
    </source>
</evidence>
<sequence>MFYFSSVRIAPKYSPNTNTYQLRTKSVPDCTAPVFNEKFSL</sequence>
<gene>
    <name evidence="1" type="ORF">SMTD_LOCUS19151</name>
</gene>
<dbReference type="AlphaFoldDB" id="A0A3P8KJ67"/>
<keyword evidence="2" id="KW-1185">Reference proteome</keyword>
<proteinExistence type="predicted"/>
<dbReference type="EMBL" id="UZAL01041752">
    <property type="protein sequence ID" value="VDP79006.1"/>
    <property type="molecule type" value="Genomic_DNA"/>
</dbReference>
<organism evidence="1 2">
    <name type="scientific">Schistosoma mattheei</name>
    <dbReference type="NCBI Taxonomy" id="31246"/>
    <lineage>
        <taxon>Eukaryota</taxon>
        <taxon>Metazoa</taxon>
        <taxon>Spiralia</taxon>
        <taxon>Lophotrochozoa</taxon>
        <taxon>Platyhelminthes</taxon>
        <taxon>Trematoda</taxon>
        <taxon>Digenea</taxon>
        <taxon>Strigeidida</taxon>
        <taxon>Schistosomatoidea</taxon>
        <taxon>Schistosomatidae</taxon>
        <taxon>Schistosoma</taxon>
    </lineage>
</organism>
<reference evidence="1 2" key="1">
    <citation type="submission" date="2018-11" db="EMBL/GenBank/DDBJ databases">
        <authorList>
            <consortium name="Pathogen Informatics"/>
        </authorList>
    </citation>
    <scope>NUCLEOTIDE SEQUENCE [LARGE SCALE GENOMIC DNA]</scope>
    <source>
        <strain>Denwood</strain>
        <strain evidence="2">Zambia</strain>
    </source>
</reference>
<name>A0A3P8KJ67_9TREM</name>
<accession>A0A3P8KJ67</accession>
<protein>
    <recommendedName>
        <fullName evidence="3">C2 domain-containing protein</fullName>
    </recommendedName>
</protein>
<evidence type="ECO:0000313" key="1">
    <source>
        <dbReference type="EMBL" id="VDP79006.1"/>
    </source>
</evidence>
<dbReference type="Proteomes" id="UP000269396">
    <property type="component" value="Unassembled WGS sequence"/>
</dbReference>
<evidence type="ECO:0008006" key="3">
    <source>
        <dbReference type="Google" id="ProtNLM"/>
    </source>
</evidence>